<dbReference type="EMBL" id="BAAAPM010000003">
    <property type="protein sequence ID" value="GAA1716231.1"/>
    <property type="molecule type" value="Genomic_DNA"/>
</dbReference>
<dbReference type="Gene3D" id="1.10.357.10">
    <property type="entry name" value="Tetracycline Repressor, domain 2"/>
    <property type="match status" value="1"/>
</dbReference>
<evidence type="ECO:0000313" key="8">
    <source>
        <dbReference type="Proteomes" id="UP001501138"/>
    </source>
</evidence>
<gene>
    <name evidence="7" type="ORF">GCM10009809_10430</name>
</gene>
<dbReference type="Proteomes" id="UP001501138">
    <property type="component" value="Unassembled WGS sequence"/>
</dbReference>
<reference evidence="7 8" key="1">
    <citation type="journal article" date="2019" name="Int. J. Syst. Evol. Microbiol.">
        <title>The Global Catalogue of Microorganisms (GCM) 10K type strain sequencing project: providing services to taxonomists for standard genome sequencing and annotation.</title>
        <authorList>
            <consortium name="The Broad Institute Genomics Platform"/>
            <consortium name="The Broad Institute Genome Sequencing Center for Infectious Disease"/>
            <person name="Wu L."/>
            <person name="Ma J."/>
        </authorList>
    </citation>
    <scope>NUCLEOTIDE SEQUENCE [LARGE SCALE GENOMIC DNA]</scope>
    <source>
        <strain evidence="7 8">JCM 15589</strain>
    </source>
</reference>
<dbReference type="Pfam" id="PF21943">
    <property type="entry name" value="TetR_C_46"/>
    <property type="match status" value="1"/>
</dbReference>
<dbReference type="SUPFAM" id="SSF48498">
    <property type="entry name" value="Tetracyclin repressor-like, C-terminal domain"/>
    <property type="match status" value="1"/>
</dbReference>
<dbReference type="PANTHER" id="PTHR30055">
    <property type="entry name" value="HTH-TYPE TRANSCRIPTIONAL REGULATOR RUTR"/>
    <property type="match status" value="1"/>
</dbReference>
<evidence type="ECO:0000256" key="2">
    <source>
        <dbReference type="ARBA" id="ARBA00023125"/>
    </source>
</evidence>
<evidence type="ECO:0000256" key="1">
    <source>
        <dbReference type="ARBA" id="ARBA00023015"/>
    </source>
</evidence>
<dbReference type="RefSeq" id="WP_344246337.1">
    <property type="nucleotide sequence ID" value="NZ_BAAAPM010000003.1"/>
</dbReference>
<dbReference type="PROSITE" id="PS50977">
    <property type="entry name" value="HTH_TETR_2"/>
    <property type="match status" value="1"/>
</dbReference>
<keyword evidence="3" id="KW-0804">Transcription</keyword>
<protein>
    <recommendedName>
        <fullName evidence="6">HTH tetR-type domain-containing protein</fullName>
    </recommendedName>
</protein>
<feature type="DNA-binding region" description="H-T-H motif" evidence="4">
    <location>
        <begin position="35"/>
        <end position="54"/>
    </location>
</feature>
<comment type="caution">
    <text evidence="7">The sequence shown here is derived from an EMBL/GenBank/DDBJ whole genome shotgun (WGS) entry which is preliminary data.</text>
</comment>
<keyword evidence="2 4" id="KW-0238">DNA-binding</keyword>
<feature type="domain" description="HTH tetR-type" evidence="6">
    <location>
        <begin position="12"/>
        <end position="72"/>
    </location>
</feature>
<proteinExistence type="predicted"/>
<sequence length="224" mass="23972">MARARRTRMSPDDRRQQLVALGVAALADRPLEAVTVEDLAAQAGVSPGLVHYYFGNRQGLHSAIVRTARDAMLHATEPRPELPPRERLRDTLDRFVDFVRDHDATFYSLVRGAASGDDEVRATVQHARDVLAGHLRDAFQEIGVAQSPLLEVALHAWISFAEQALVEAATDPDVAPAELADFLERSALGVVAALHPAAASASAPERASASAPERASAPTPPVVG</sequence>
<dbReference type="PANTHER" id="PTHR30055:SF226">
    <property type="entry name" value="HTH-TYPE TRANSCRIPTIONAL REGULATOR PKSA"/>
    <property type="match status" value="1"/>
</dbReference>
<dbReference type="SUPFAM" id="SSF46689">
    <property type="entry name" value="Homeodomain-like"/>
    <property type="match status" value="1"/>
</dbReference>
<organism evidence="7 8">
    <name type="scientific">Isoptericola hypogeus</name>
    <dbReference type="NCBI Taxonomy" id="300179"/>
    <lineage>
        <taxon>Bacteria</taxon>
        <taxon>Bacillati</taxon>
        <taxon>Actinomycetota</taxon>
        <taxon>Actinomycetes</taxon>
        <taxon>Micrococcales</taxon>
        <taxon>Promicromonosporaceae</taxon>
        <taxon>Isoptericola</taxon>
    </lineage>
</organism>
<feature type="compositionally biased region" description="Low complexity" evidence="5">
    <location>
        <begin position="201"/>
        <end position="217"/>
    </location>
</feature>
<evidence type="ECO:0000256" key="4">
    <source>
        <dbReference type="PROSITE-ProRule" id="PRU00335"/>
    </source>
</evidence>
<dbReference type="Pfam" id="PF00440">
    <property type="entry name" value="TetR_N"/>
    <property type="match status" value="1"/>
</dbReference>
<dbReference type="InterPro" id="IPR001647">
    <property type="entry name" value="HTH_TetR"/>
</dbReference>
<evidence type="ECO:0000256" key="3">
    <source>
        <dbReference type="ARBA" id="ARBA00023163"/>
    </source>
</evidence>
<dbReference type="InterPro" id="IPR050109">
    <property type="entry name" value="HTH-type_TetR-like_transc_reg"/>
</dbReference>
<dbReference type="InterPro" id="IPR009057">
    <property type="entry name" value="Homeodomain-like_sf"/>
</dbReference>
<accession>A0ABN2J1S9</accession>
<feature type="region of interest" description="Disordered" evidence="5">
    <location>
        <begin position="201"/>
        <end position="224"/>
    </location>
</feature>
<evidence type="ECO:0000256" key="5">
    <source>
        <dbReference type="SAM" id="MobiDB-lite"/>
    </source>
</evidence>
<dbReference type="InterPro" id="IPR054129">
    <property type="entry name" value="DesT_TetR_C"/>
</dbReference>
<evidence type="ECO:0000259" key="6">
    <source>
        <dbReference type="PROSITE" id="PS50977"/>
    </source>
</evidence>
<keyword evidence="1" id="KW-0805">Transcription regulation</keyword>
<name>A0ABN2J1S9_9MICO</name>
<evidence type="ECO:0000313" key="7">
    <source>
        <dbReference type="EMBL" id="GAA1716231.1"/>
    </source>
</evidence>
<keyword evidence="8" id="KW-1185">Reference proteome</keyword>
<dbReference type="InterPro" id="IPR036271">
    <property type="entry name" value="Tet_transcr_reg_TetR-rel_C_sf"/>
</dbReference>